<evidence type="ECO:0000256" key="1">
    <source>
        <dbReference type="ARBA" id="ARBA00023015"/>
    </source>
</evidence>
<organism evidence="5 6">
    <name type="scientific">Antrihabitans stalagmiti</name>
    <dbReference type="NCBI Taxonomy" id="2799499"/>
    <lineage>
        <taxon>Bacteria</taxon>
        <taxon>Bacillati</taxon>
        <taxon>Actinomycetota</taxon>
        <taxon>Actinomycetes</taxon>
        <taxon>Mycobacteriales</taxon>
        <taxon>Nocardiaceae</taxon>
        <taxon>Antrihabitans</taxon>
    </lineage>
</organism>
<dbReference type="PROSITE" id="PS01124">
    <property type="entry name" value="HTH_ARAC_FAMILY_2"/>
    <property type="match status" value="1"/>
</dbReference>
<sequence length="242" mass="25838">MSVRWAGTGVLRPGVLELHGPMGSLPRHAHHSVQVAVADAGSFVIEDGAGREQRTRAAIVPPDVAHAFRARDATGLVAHVDPESALGRELTELVERPDSVAAWCSAGNTLTSSKRLWNGIGLQTSLEAEPTERHPAIDAAIASLAARVALGPIRLRDVAADVHISESRLAHLFTRDLGLPFRAYVRWARLQRAVAAVAEGASLTEAAHAAGFVDSSHLTRVCRRAFGAPPSDFGQIRWQVVT</sequence>
<dbReference type="SUPFAM" id="SSF46689">
    <property type="entry name" value="Homeodomain-like"/>
    <property type="match status" value="1"/>
</dbReference>
<protein>
    <submittedName>
        <fullName evidence="5">Helix-turn-helix transcriptional regulator</fullName>
    </submittedName>
</protein>
<dbReference type="EMBL" id="JAEMNV010000003">
    <property type="protein sequence ID" value="MBJ8339167.1"/>
    <property type="molecule type" value="Genomic_DNA"/>
</dbReference>
<dbReference type="Pfam" id="PF12833">
    <property type="entry name" value="HTH_18"/>
    <property type="match status" value="1"/>
</dbReference>
<evidence type="ECO:0000313" key="6">
    <source>
        <dbReference type="Proteomes" id="UP000655868"/>
    </source>
</evidence>
<dbReference type="SMART" id="SM00342">
    <property type="entry name" value="HTH_ARAC"/>
    <property type="match status" value="1"/>
</dbReference>
<dbReference type="GO" id="GO:0003700">
    <property type="term" value="F:DNA-binding transcription factor activity"/>
    <property type="evidence" value="ECO:0007669"/>
    <property type="project" value="InterPro"/>
</dbReference>
<accession>A0A934U303</accession>
<keyword evidence="1" id="KW-0805">Transcription regulation</keyword>
<evidence type="ECO:0000256" key="2">
    <source>
        <dbReference type="ARBA" id="ARBA00023125"/>
    </source>
</evidence>
<reference evidence="5" key="1">
    <citation type="submission" date="2020-12" db="EMBL/GenBank/DDBJ databases">
        <title>Antrihabitans popcorni sp. nov. and Antrihabitans auranticaus sp. nov., isolated from a larva cave.</title>
        <authorList>
            <person name="Lee S.D."/>
            <person name="Kim I.S."/>
        </authorList>
    </citation>
    <scope>NUCLEOTIDE SEQUENCE</scope>
    <source>
        <strain evidence="5">YC3-6</strain>
    </source>
</reference>
<comment type="caution">
    <text evidence="5">The sequence shown here is derived from an EMBL/GenBank/DDBJ whole genome shotgun (WGS) entry which is preliminary data.</text>
</comment>
<gene>
    <name evidence="5" type="ORF">JGU71_09735</name>
</gene>
<dbReference type="GO" id="GO:0043565">
    <property type="term" value="F:sequence-specific DNA binding"/>
    <property type="evidence" value="ECO:0007669"/>
    <property type="project" value="InterPro"/>
</dbReference>
<name>A0A934U303_9NOCA</name>
<dbReference type="Proteomes" id="UP000655868">
    <property type="component" value="Unassembled WGS sequence"/>
</dbReference>
<keyword evidence="6" id="KW-1185">Reference proteome</keyword>
<feature type="domain" description="HTH araC/xylS-type" evidence="4">
    <location>
        <begin position="138"/>
        <end position="236"/>
    </location>
</feature>
<dbReference type="InterPro" id="IPR009057">
    <property type="entry name" value="Homeodomain-like_sf"/>
</dbReference>
<evidence type="ECO:0000313" key="5">
    <source>
        <dbReference type="EMBL" id="MBJ8339167.1"/>
    </source>
</evidence>
<evidence type="ECO:0000256" key="3">
    <source>
        <dbReference type="ARBA" id="ARBA00023163"/>
    </source>
</evidence>
<dbReference type="RefSeq" id="WP_199703879.1">
    <property type="nucleotide sequence ID" value="NZ_JAEMNV010000003.1"/>
</dbReference>
<dbReference type="InterPro" id="IPR018060">
    <property type="entry name" value="HTH_AraC"/>
</dbReference>
<keyword evidence="3" id="KW-0804">Transcription</keyword>
<dbReference type="AlphaFoldDB" id="A0A934U303"/>
<dbReference type="InterPro" id="IPR050204">
    <property type="entry name" value="AraC_XylS_family_regulators"/>
</dbReference>
<proteinExistence type="predicted"/>
<evidence type="ECO:0000259" key="4">
    <source>
        <dbReference type="PROSITE" id="PS01124"/>
    </source>
</evidence>
<dbReference type="Gene3D" id="1.10.10.60">
    <property type="entry name" value="Homeodomain-like"/>
    <property type="match status" value="1"/>
</dbReference>
<dbReference type="PANTHER" id="PTHR46796">
    <property type="entry name" value="HTH-TYPE TRANSCRIPTIONAL ACTIVATOR RHAS-RELATED"/>
    <property type="match status" value="1"/>
</dbReference>
<keyword evidence="2" id="KW-0238">DNA-binding</keyword>